<gene>
    <name evidence="4" type="primary">ORF62</name>
</gene>
<dbReference type="GO" id="GO:0003677">
    <property type="term" value="F:DNA binding"/>
    <property type="evidence" value="ECO:0007669"/>
    <property type="project" value="InterPro"/>
</dbReference>
<dbReference type="GeneID" id="1461038"/>
<evidence type="ECO:0000313" key="4">
    <source>
        <dbReference type="EMBL" id="AIU39507.1"/>
    </source>
</evidence>
<reference evidence="4 5" key="1">
    <citation type="journal article" date="2015" name="Genome Announc.">
        <title>Genome sequences of equid herpesviruses 2 and 5.</title>
        <authorList>
            <person name="Wilkie G.S."/>
            <person name="Kerr K."/>
            <person name="Stewart J.P."/>
            <person name="Studdert M.J."/>
            <person name="Davison A.J."/>
        </authorList>
    </citation>
    <scope>NUCLEOTIDE SEQUENCE [LARGE SCALE GENOMIC DNA]</scope>
    <source>
        <strain evidence="4">G9/92</strain>
    </source>
</reference>
<proteinExistence type="inferred from homology"/>
<accession>A0A0B4Q5F4</accession>
<dbReference type="Pfam" id="PF03327">
    <property type="entry name" value="Herpes_VP19C"/>
    <property type="match status" value="1"/>
</dbReference>
<evidence type="ECO:0000256" key="2">
    <source>
        <dbReference type="ARBA" id="ARBA00022562"/>
    </source>
</evidence>
<dbReference type="HAMAP" id="MF_04018">
    <property type="entry name" value="HSV_TRX1"/>
    <property type="match status" value="1"/>
</dbReference>
<evidence type="ECO:0000256" key="1">
    <source>
        <dbReference type="ARBA" id="ARBA00022561"/>
    </source>
</evidence>
<dbReference type="GO" id="GO:0019069">
    <property type="term" value="P:viral capsid assembly"/>
    <property type="evidence" value="ECO:0007669"/>
    <property type="project" value="InterPro"/>
</dbReference>
<dbReference type="RefSeq" id="NP_042659.1">
    <property type="nucleotide sequence ID" value="NC_001650.2"/>
</dbReference>
<dbReference type="KEGG" id="vg:1461038"/>
<dbReference type="InterPro" id="IPR004999">
    <property type="entry name" value="Herpes_1"/>
</dbReference>
<organism evidence="4 5">
    <name type="scientific">Equid gammaherpesvirus 2</name>
    <name type="common">Equine herpesvirus 2</name>
    <dbReference type="NCBI Taxonomy" id="12657"/>
    <lineage>
        <taxon>Viruses</taxon>
        <taxon>Duplodnaviria</taxon>
        <taxon>Heunggongvirae</taxon>
        <taxon>Peploviricota</taxon>
        <taxon>Herviviricetes</taxon>
        <taxon>Herpesvirales</taxon>
        <taxon>Orthoherpesviridae</taxon>
        <taxon>Gammaherpesvirinae</taxon>
        <taxon>Percavirus</taxon>
        <taxon>Percavirus equidgamma2</taxon>
    </lineage>
</organism>
<evidence type="ECO:0000313" key="5">
    <source>
        <dbReference type="Proteomes" id="UP000163076"/>
    </source>
</evidence>
<dbReference type="Proteomes" id="UP000163076">
    <property type="component" value="Segment"/>
</dbReference>
<keyword evidence="3" id="KW-0946">Virion</keyword>
<name>A0A0B4Q5F4_9GAMA</name>
<keyword evidence="1" id="KW-0167">Capsid protein</keyword>
<dbReference type="SMR" id="A0A0B4Q5F4"/>
<dbReference type="GO" id="GO:0019028">
    <property type="term" value="C:viral capsid"/>
    <property type="evidence" value="ECO:0007669"/>
    <property type="project" value="UniProtKB-KW"/>
</dbReference>
<sequence length="338" mass="37509">MKTKEVTPRGDSGEKLARDLLRLVPPQTHKLGTFRASELGRDLRAIVANYAPKTISGHIQIFRDDFIAPPYRQPLYGEFLVHAKTFHPQEPRGTFVFAFSVGDGPECTSVDTIFSPVSLFRVCGLGADAAPHTHRISHIWYESESDFLNVAANVRELIENCSLHKFLSPVGPLVQNIQSTFLNKITTVVKGEVLSNRSPPENIKLVLPSDLFFDMDETCPYPPSGDPVKPRVCYYVCILYVMVNNIPSASLQFFRTGKGASDVVFFLRRYYSDAIANKITVLGDNLDINNLTLGAVCMLGYSSSQSTPGRGNLHFRSYSLPTVEVSDFVAQPGSWTLI</sequence>
<protein>
    <submittedName>
        <fullName evidence="4">Capsid triplex subunit 1</fullName>
    </submittedName>
</protein>
<evidence type="ECO:0000256" key="3">
    <source>
        <dbReference type="ARBA" id="ARBA00022844"/>
    </source>
</evidence>
<dbReference type="EMBL" id="KM924294">
    <property type="protein sequence ID" value="AIU39507.1"/>
    <property type="molecule type" value="Genomic_DNA"/>
</dbReference>
<keyword evidence="2" id="KW-1048">Host nucleus</keyword>